<reference evidence="1 2" key="1">
    <citation type="submission" date="2023-03" db="EMBL/GenBank/DDBJ databases">
        <title>Complete genome sequences of several Auritidibacter ignavus strains isolated from ear infections.</title>
        <authorList>
            <person name="Baehr T."/>
            <person name="Baumhoegger A.M."/>
        </authorList>
    </citation>
    <scope>NUCLEOTIDE SEQUENCE [LARGE SCALE GENOMIC DNA]</scope>
    <source>
        <strain evidence="1 2">BABAE-6</strain>
    </source>
</reference>
<evidence type="ECO:0000313" key="1">
    <source>
        <dbReference type="EMBL" id="WGH92117.1"/>
    </source>
</evidence>
<organism evidence="1 2">
    <name type="scientific">Auritidibacter ignavus</name>
    <dbReference type="NCBI Taxonomy" id="678932"/>
    <lineage>
        <taxon>Bacteria</taxon>
        <taxon>Bacillati</taxon>
        <taxon>Actinomycetota</taxon>
        <taxon>Actinomycetes</taxon>
        <taxon>Micrococcales</taxon>
        <taxon>Micrococcaceae</taxon>
        <taxon>Auritidibacter</taxon>
    </lineage>
</organism>
<dbReference type="EMBL" id="CP122566">
    <property type="protein sequence ID" value="WGH92117.1"/>
    <property type="molecule type" value="Genomic_DNA"/>
</dbReference>
<keyword evidence="2" id="KW-1185">Reference proteome</keyword>
<protein>
    <submittedName>
        <fullName evidence="1">Uncharacterized protein</fullName>
    </submittedName>
</protein>
<name>A0AAJ6AHI4_9MICC</name>
<dbReference type="AlphaFoldDB" id="A0AAJ6AHI4"/>
<gene>
    <name evidence="1" type="ORF">QDX21_07175</name>
</gene>
<dbReference type="RefSeq" id="WP_279674362.1">
    <property type="nucleotide sequence ID" value="NZ_CP122566.1"/>
</dbReference>
<evidence type="ECO:0000313" key="2">
    <source>
        <dbReference type="Proteomes" id="UP001224674"/>
    </source>
</evidence>
<dbReference type="Proteomes" id="UP001224674">
    <property type="component" value="Chromosome"/>
</dbReference>
<accession>A0AAJ6AHI4</accession>
<proteinExistence type="predicted"/>
<sequence>MSFDISHTLQAKSDQINAVDLVGGPQLITITQVRDGGSKEQPVAIDTKETPGRAFKPAKTVRRILAELWGTDANTWVGRQLVIFNDPSVTWAGEAVGGIRVSHMSHIDGERTVTVRMSRAKRQQVTIKPLENPPARDWLAEAETHAGDINRLRELWAEANTAGASQHILDTIAHKAQEK</sequence>